<name>A0A2T0RTE7_9RHOB</name>
<keyword evidence="1" id="KW-0472">Membrane</keyword>
<protein>
    <submittedName>
        <fullName evidence="2">Uncharacterized protein</fullName>
    </submittedName>
</protein>
<dbReference type="EMBL" id="PVTD01000003">
    <property type="protein sequence ID" value="PRY24479.1"/>
    <property type="molecule type" value="Genomic_DNA"/>
</dbReference>
<evidence type="ECO:0000313" key="3">
    <source>
        <dbReference type="Proteomes" id="UP000239480"/>
    </source>
</evidence>
<gene>
    <name evidence="2" type="ORF">CLV78_103345</name>
</gene>
<dbReference type="OrthoDB" id="7868042at2"/>
<reference evidence="2 3" key="1">
    <citation type="submission" date="2018-03" db="EMBL/GenBank/DDBJ databases">
        <title>Genomic Encyclopedia of Archaeal and Bacterial Type Strains, Phase II (KMG-II): from individual species to whole genera.</title>
        <authorList>
            <person name="Goeker M."/>
        </authorList>
    </citation>
    <scope>NUCLEOTIDE SEQUENCE [LARGE SCALE GENOMIC DNA]</scope>
    <source>
        <strain evidence="2 3">DSM 29328</strain>
    </source>
</reference>
<keyword evidence="3" id="KW-1185">Reference proteome</keyword>
<keyword evidence="1" id="KW-0812">Transmembrane</keyword>
<proteinExistence type="predicted"/>
<evidence type="ECO:0000256" key="1">
    <source>
        <dbReference type="SAM" id="Phobius"/>
    </source>
</evidence>
<comment type="caution">
    <text evidence="2">The sequence shown here is derived from an EMBL/GenBank/DDBJ whole genome shotgun (WGS) entry which is preliminary data.</text>
</comment>
<evidence type="ECO:0000313" key="2">
    <source>
        <dbReference type="EMBL" id="PRY24479.1"/>
    </source>
</evidence>
<keyword evidence="1" id="KW-1133">Transmembrane helix</keyword>
<sequence length="156" mass="16938">MEHSAPKRPQRQISVLVAMIVAIATPATIALSYYHISGDPTFQPLALTMERLAAKGLETNSMVVRADIHCGVSPDQKRAAHYLGARLHDAFYAKGIEVSILLHQVSGRQGVDVTFHVGDSSFGPYHAADAATGLRLSTEAASLLRQRRDAARPHSW</sequence>
<dbReference type="AlphaFoldDB" id="A0A2T0RTE7"/>
<accession>A0A2T0RTE7</accession>
<feature type="transmembrane region" description="Helical" evidence="1">
    <location>
        <begin position="12"/>
        <end position="34"/>
    </location>
</feature>
<organism evidence="2 3">
    <name type="scientific">Aliiruegeria haliotis</name>
    <dbReference type="NCBI Taxonomy" id="1280846"/>
    <lineage>
        <taxon>Bacteria</taxon>
        <taxon>Pseudomonadati</taxon>
        <taxon>Pseudomonadota</taxon>
        <taxon>Alphaproteobacteria</taxon>
        <taxon>Rhodobacterales</taxon>
        <taxon>Roseobacteraceae</taxon>
        <taxon>Aliiruegeria</taxon>
    </lineage>
</organism>
<dbReference type="Proteomes" id="UP000239480">
    <property type="component" value="Unassembled WGS sequence"/>
</dbReference>